<keyword evidence="6 7" id="KW-0539">Nucleus</keyword>
<sequence>MAQPGGTFNLVIKDTNGKPQYIKLQKGQGGHRIIKTDGRPLRTIVGQKSGTSQAQVVSSSNEVFQQGTIRTLNPITGKPPRQLITIPPNQIPRLQERASTATVIASTSPLIVNKVPGASTHSFPSFPMDRQLKREADPDFSADVMPKRRKSEKGGKGLRHFSMKVCEKVRKKGLTSYNEVADELVAEFTDPKHVPNSVDQQYDQKNIRRRVYDALNVLMAMNIISKERKEIRWLGLPATSAQENVSLLNEKKQIAERIRQKRQQLNDLLIQQISYKNLIQRNIENENNRGPPAPNSAVTLPFIIVNSDKKTVIDCSITSDKTEYLFVFNDKFEIKEDFEVLKYIGMTYGLENGTITRENLEKVKQLVPKCMERHVEMMARAKPTLIRGDEVDGEQDLSNAGPSSIDGFSICEDTMDSPPEDESEEESNASSDVEGN</sequence>
<dbReference type="EMBL" id="AP028909">
    <property type="protein sequence ID" value="BES89591.1"/>
    <property type="molecule type" value="Genomic_DNA"/>
</dbReference>
<dbReference type="InterPro" id="IPR036388">
    <property type="entry name" value="WH-like_DNA-bd_sf"/>
</dbReference>
<dbReference type="InterPro" id="IPR015648">
    <property type="entry name" value="Transcrpt_fac_DP"/>
</dbReference>
<dbReference type="SUPFAM" id="SSF144074">
    <property type="entry name" value="E2F-DP heterodimerization region"/>
    <property type="match status" value="1"/>
</dbReference>
<comment type="subcellular location">
    <subcellularLocation>
        <location evidence="1 7">Nucleus</location>
    </subcellularLocation>
</comment>
<evidence type="ECO:0000256" key="8">
    <source>
        <dbReference type="SAM" id="Coils"/>
    </source>
</evidence>
<evidence type="ECO:0000256" key="7">
    <source>
        <dbReference type="RuleBase" id="RU003796"/>
    </source>
</evidence>
<evidence type="ECO:0000256" key="5">
    <source>
        <dbReference type="ARBA" id="ARBA00023163"/>
    </source>
</evidence>
<dbReference type="Proteomes" id="UP001307889">
    <property type="component" value="Chromosome 1"/>
</dbReference>
<feature type="domain" description="E2F/DP family winged-helix DNA-binding" evidence="11">
    <location>
        <begin position="153"/>
        <end position="235"/>
    </location>
</feature>
<dbReference type="SMART" id="SM01372">
    <property type="entry name" value="E2F_TDP"/>
    <property type="match status" value="1"/>
</dbReference>
<dbReference type="InterPro" id="IPR038168">
    <property type="entry name" value="TF_DP_C_sf"/>
</dbReference>
<evidence type="ECO:0000256" key="1">
    <source>
        <dbReference type="ARBA" id="ARBA00004123"/>
    </source>
</evidence>
<dbReference type="PANTHER" id="PTHR12548:SF9">
    <property type="entry name" value="TRANSCRIPTION FACTOR DP"/>
    <property type="match status" value="1"/>
</dbReference>
<evidence type="ECO:0000256" key="2">
    <source>
        <dbReference type="ARBA" id="ARBA00010940"/>
    </source>
</evidence>
<dbReference type="SUPFAM" id="SSF46785">
    <property type="entry name" value="Winged helix' DNA-binding domain"/>
    <property type="match status" value="1"/>
</dbReference>
<keyword evidence="4 7" id="KW-0238">DNA-binding</keyword>
<evidence type="ECO:0000256" key="4">
    <source>
        <dbReference type="ARBA" id="ARBA00023125"/>
    </source>
</evidence>
<accession>A0ABN7AB94</accession>
<dbReference type="PANTHER" id="PTHR12548">
    <property type="entry name" value="TRANSCRIPTION FACTOR DP"/>
    <property type="match status" value="1"/>
</dbReference>
<protein>
    <submittedName>
        <fullName evidence="12">Transcription factor</fullName>
    </submittedName>
</protein>
<feature type="coiled-coil region" evidence="8">
    <location>
        <begin position="244"/>
        <end position="271"/>
    </location>
</feature>
<keyword evidence="13" id="KW-1185">Reference proteome</keyword>
<feature type="region of interest" description="Disordered" evidence="9">
    <location>
        <begin position="385"/>
        <end position="436"/>
    </location>
</feature>
<dbReference type="Gene3D" id="1.10.10.10">
    <property type="entry name" value="Winged helix-like DNA-binding domain superfamily/Winged helix DNA-binding domain"/>
    <property type="match status" value="1"/>
</dbReference>
<keyword evidence="3 7" id="KW-0805">Transcription regulation</keyword>
<dbReference type="SMART" id="SM01138">
    <property type="entry name" value="DP"/>
    <property type="match status" value="1"/>
</dbReference>
<evidence type="ECO:0000313" key="13">
    <source>
        <dbReference type="Proteomes" id="UP001307889"/>
    </source>
</evidence>
<dbReference type="InterPro" id="IPR036390">
    <property type="entry name" value="WH_DNA-bd_sf"/>
</dbReference>
<keyword evidence="5 7" id="KW-0804">Transcription</keyword>
<dbReference type="Gene3D" id="1.20.140.80">
    <property type="entry name" value="Transcription factor DP"/>
    <property type="match status" value="1"/>
</dbReference>
<evidence type="ECO:0000256" key="9">
    <source>
        <dbReference type="SAM" id="MobiDB-lite"/>
    </source>
</evidence>
<dbReference type="Pfam" id="PF02319">
    <property type="entry name" value="WHD_E2F_TDP"/>
    <property type="match status" value="1"/>
</dbReference>
<dbReference type="Pfam" id="PF08781">
    <property type="entry name" value="DP"/>
    <property type="match status" value="1"/>
</dbReference>
<evidence type="ECO:0000256" key="3">
    <source>
        <dbReference type="ARBA" id="ARBA00023015"/>
    </source>
</evidence>
<proteinExistence type="inferred from homology"/>
<feature type="domain" description="Transcription factor DP C-terminal" evidence="10">
    <location>
        <begin position="242"/>
        <end position="383"/>
    </location>
</feature>
<dbReference type="CDD" id="cd14458">
    <property type="entry name" value="DP_DD"/>
    <property type="match status" value="1"/>
</dbReference>
<feature type="compositionally biased region" description="Acidic residues" evidence="9">
    <location>
        <begin position="413"/>
        <end position="427"/>
    </location>
</feature>
<evidence type="ECO:0000256" key="6">
    <source>
        <dbReference type="ARBA" id="ARBA00023242"/>
    </source>
</evidence>
<dbReference type="InterPro" id="IPR037241">
    <property type="entry name" value="E2F-DP_heterodim"/>
</dbReference>
<name>A0ABN7AB94_9HEMI</name>
<dbReference type="InterPro" id="IPR003316">
    <property type="entry name" value="E2F_WHTH_DNA-bd_dom"/>
</dbReference>
<comment type="similarity">
    <text evidence="2 7">Belongs to the E2F/DP family.</text>
</comment>
<evidence type="ECO:0000313" key="12">
    <source>
        <dbReference type="EMBL" id="BES89591.1"/>
    </source>
</evidence>
<dbReference type="InterPro" id="IPR014889">
    <property type="entry name" value="Transc_factor_DP_C"/>
</dbReference>
<keyword evidence="8" id="KW-0175">Coiled coil</keyword>
<organism evidence="12 13">
    <name type="scientific">Nesidiocoris tenuis</name>
    <dbReference type="NCBI Taxonomy" id="355587"/>
    <lineage>
        <taxon>Eukaryota</taxon>
        <taxon>Metazoa</taxon>
        <taxon>Ecdysozoa</taxon>
        <taxon>Arthropoda</taxon>
        <taxon>Hexapoda</taxon>
        <taxon>Insecta</taxon>
        <taxon>Pterygota</taxon>
        <taxon>Neoptera</taxon>
        <taxon>Paraneoptera</taxon>
        <taxon>Hemiptera</taxon>
        <taxon>Heteroptera</taxon>
        <taxon>Panheteroptera</taxon>
        <taxon>Cimicomorpha</taxon>
        <taxon>Miridae</taxon>
        <taxon>Dicyphina</taxon>
        <taxon>Nesidiocoris</taxon>
    </lineage>
</organism>
<reference evidence="12 13" key="1">
    <citation type="submission" date="2023-09" db="EMBL/GenBank/DDBJ databases">
        <title>Nesidiocoris tenuis whole genome shotgun sequence.</title>
        <authorList>
            <person name="Shibata T."/>
            <person name="Shimoda M."/>
            <person name="Kobayashi T."/>
            <person name="Uehara T."/>
        </authorList>
    </citation>
    <scope>NUCLEOTIDE SEQUENCE [LARGE SCALE GENOMIC DNA]</scope>
    <source>
        <strain evidence="12 13">Japan</strain>
    </source>
</reference>
<evidence type="ECO:0000259" key="10">
    <source>
        <dbReference type="SMART" id="SM01138"/>
    </source>
</evidence>
<evidence type="ECO:0000259" key="11">
    <source>
        <dbReference type="SMART" id="SM01372"/>
    </source>
</evidence>
<gene>
    <name evidence="12" type="ORF">NTJ_02398</name>
</gene>